<evidence type="ECO:0000313" key="1">
    <source>
        <dbReference type="EMBL" id="KAJ7562590.1"/>
    </source>
</evidence>
<name>A0ACC2E7X6_DIPCM</name>
<protein>
    <submittedName>
        <fullName evidence="1">Uncharacterized protein</fullName>
    </submittedName>
</protein>
<proteinExistence type="predicted"/>
<evidence type="ECO:0000313" key="2">
    <source>
        <dbReference type="Proteomes" id="UP001162992"/>
    </source>
</evidence>
<reference evidence="2" key="1">
    <citation type="journal article" date="2024" name="Proc. Natl. Acad. Sci. U.S.A.">
        <title>Extraordinary preservation of gene collinearity over three hundred million years revealed in homosporous lycophytes.</title>
        <authorList>
            <person name="Li C."/>
            <person name="Wickell D."/>
            <person name="Kuo L.Y."/>
            <person name="Chen X."/>
            <person name="Nie B."/>
            <person name="Liao X."/>
            <person name="Peng D."/>
            <person name="Ji J."/>
            <person name="Jenkins J."/>
            <person name="Williams M."/>
            <person name="Shu S."/>
            <person name="Plott C."/>
            <person name="Barry K."/>
            <person name="Rajasekar S."/>
            <person name="Grimwood J."/>
            <person name="Han X."/>
            <person name="Sun S."/>
            <person name="Hou Z."/>
            <person name="He W."/>
            <person name="Dai G."/>
            <person name="Sun C."/>
            <person name="Schmutz J."/>
            <person name="Leebens-Mack J.H."/>
            <person name="Li F.W."/>
            <person name="Wang L."/>
        </authorList>
    </citation>
    <scope>NUCLEOTIDE SEQUENCE [LARGE SCALE GENOMIC DNA]</scope>
    <source>
        <strain evidence="2">cv. PW_Plant_1</strain>
    </source>
</reference>
<keyword evidence="2" id="KW-1185">Reference proteome</keyword>
<comment type="caution">
    <text evidence="1">The sequence shown here is derived from an EMBL/GenBank/DDBJ whole genome shotgun (WGS) entry which is preliminary data.</text>
</comment>
<sequence>MPTPPLKKGTIKTTVCFLIALRYEVTGGTLTNALLMHRYAEMQSLRVHAGSVALDPVSYATTALGFSVLFQLIVFISCGPLIDYGNSRKLVLVVSTIVGASACCLCLALYAPWLWWVGGILLITSNVAYGVAYICYNSYLSVLTDGTPEMKKAEADGTSESEQRALRNTIENDISLNGISIGSVLGALCVVVSFSVSLLPGMSNNLILRLACFIGGVWWLIGSLPTFSWLQNRPGPPLQGKITLWLGWQNVWSLICDSQKHKYTFRFLLIYFIFSDGYTTVTQIGVLFGQQELCMSTASLAAVVCLVSFFAIVGNPLFAYIQQKSLWDNNQMLILVLAVMSTVPLYGILGFFAPIGLKHQWELFVFGSWFGMSLGALLSYSRTLFLDLIPVGKEAAMFSLLALSSKGSAWLGPFIVAILVQFTGSLRIAFVYVLAVILVSIFLLHYFIDNKQGLIDAGRLKQVSNDLAMEGDHVSHDITTCQIIPLLR</sequence>
<organism evidence="1 2">
    <name type="scientific">Diphasiastrum complanatum</name>
    <name type="common">Issler's clubmoss</name>
    <name type="synonym">Lycopodium complanatum</name>
    <dbReference type="NCBI Taxonomy" id="34168"/>
    <lineage>
        <taxon>Eukaryota</taxon>
        <taxon>Viridiplantae</taxon>
        <taxon>Streptophyta</taxon>
        <taxon>Embryophyta</taxon>
        <taxon>Tracheophyta</taxon>
        <taxon>Lycopodiopsida</taxon>
        <taxon>Lycopodiales</taxon>
        <taxon>Lycopodiaceae</taxon>
        <taxon>Lycopodioideae</taxon>
        <taxon>Diphasiastrum</taxon>
    </lineage>
</organism>
<dbReference type="EMBL" id="CM055094">
    <property type="protein sequence ID" value="KAJ7562590.1"/>
    <property type="molecule type" value="Genomic_DNA"/>
</dbReference>
<dbReference type="Proteomes" id="UP001162992">
    <property type="component" value="Chromosome 3"/>
</dbReference>
<gene>
    <name evidence="1" type="ORF">O6H91_03G075900</name>
</gene>
<accession>A0ACC2E7X6</accession>